<accession>R0M9C8</accession>
<dbReference type="VEuPathDB" id="MicrosporidiaDB:NBO_24g0029"/>
<evidence type="ECO:0000313" key="2">
    <source>
        <dbReference type="Proteomes" id="UP000016927"/>
    </source>
</evidence>
<proteinExistence type="predicted"/>
<organism evidence="1 2">
    <name type="scientific">Nosema bombycis (strain CQ1 / CVCC 102059)</name>
    <name type="common">Microsporidian parasite</name>
    <name type="synonym">Pebrine of silkworm</name>
    <dbReference type="NCBI Taxonomy" id="578461"/>
    <lineage>
        <taxon>Eukaryota</taxon>
        <taxon>Fungi</taxon>
        <taxon>Fungi incertae sedis</taxon>
        <taxon>Microsporidia</taxon>
        <taxon>Nosematidae</taxon>
        <taxon>Nosema</taxon>
    </lineage>
</organism>
<sequence length="70" mass="8101">MSSLKLQSFDSIEDQSLEFSTKRKKMVRNLTPESSNTSNELNLNLNDKKIIKQLISPLKEILFNTLIVFE</sequence>
<gene>
    <name evidence="1" type="ORF">NBO_24g0029</name>
</gene>
<reference evidence="1 2" key="1">
    <citation type="journal article" date="2013" name="BMC Genomics">
        <title>Comparative genomics of parasitic silkworm microsporidia reveal an association between genome expansion and host adaptation.</title>
        <authorList>
            <person name="Pan G."/>
            <person name="Xu J."/>
            <person name="Li T."/>
            <person name="Xia Q."/>
            <person name="Liu S.L."/>
            <person name="Zhang G."/>
            <person name="Li S."/>
            <person name="Li C."/>
            <person name="Liu H."/>
            <person name="Yang L."/>
            <person name="Liu T."/>
            <person name="Zhang X."/>
            <person name="Wu Z."/>
            <person name="Fan W."/>
            <person name="Dang X."/>
            <person name="Xiang H."/>
            <person name="Tao M."/>
            <person name="Li Y."/>
            <person name="Hu J."/>
            <person name="Li Z."/>
            <person name="Lin L."/>
            <person name="Luo J."/>
            <person name="Geng L."/>
            <person name="Wang L."/>
            <person name="Long M."/>
            <person name="Wan Y."/>
            <person name="He N."/>
            <person name="Zhang Z."/>
            <person name="Lu C."/>
            <person name="Keeling P.J."/>
            <person name="Wang J."/>
            <person name="Xiang Z."/>
            <person name="Zhou Z."/>
        </authorList>
    </citation>
    <scope>NUCLEOTIDE SEQUENCE [LARGE SCALE GENOMIC DNA]</scope>
    <source>
        <strain evidence="2">CQ1 / CVCC 102059</strain>
    </source>
</reference>
<evidence type="ECO:0000313" key="1">
    <source>
        <dbReference type="EMBL" id="EOB14584.1"/>
    </source>
</evidence>
<dbReference type="HOGENOM" id="CLU_2758433_0_0_1"/>
<dbReference type="EMBL" id="KB908932">
    <property type="protein sequence ID" value="EOB14584.1"/>
    <property type="molecule type" value="Genomic_DNA"/>
</dbReference>
<dbReference type="Proteomes" id="UP000016927">
    <property type="component" value="Unassembled WGS sequence"/>
</dbReference>
<protein>
    <submittedName>
        <fullName evidence="1">Uncharacterized protein</fullName>
    </submittedName>
</protein>
<dbReference type="AlphaFoldDB" id="R0M9C8"/>
<name>R0M9C8_NOSB1</name>
<keyword evidence="2" id="KW-1185">Reference proteome</keyword>